<evidence type="ECO:0000313" key="10">
    <source>
        <dbReference type="Proteomes" id="UP000660262"/>
    </source>
</evidence>
<evidence type="ECO:0000256" key="7">
    <source>
        <dbReference type="SAM" id="Phobius"/>
    </source>
</evidence>
<dbReference type="GO" id="GO:0003841">
    <property type="term" value="F:1-acylglycerol-3-phosphate O-acyltransferase activity"/>
    <property type="evidence" value="ECO:0007669"/>
    <property type="project" value="TreeGrafter"/>
</dbReference>
<keyword evidence="3" id="KW-0808">Transferase</keyword>
<sequence>MSSPIVGVSSPLRPSLGGLRRPGAAAACRHGRGLLVASRGGGALSSPANRRDLVRPFGFSSLFPFGRACALSHQQLFSRHGASQLQASMSSSSTPCHQHHHHHHHQNNHLCRQGGRNHNRTHIPTNGRERRNVSTHMCSAAAAGAAWTAPPETNFDPSAFGTTNASKLLGSIRAVLFYTWTLALAVPLFCIMLALFPFVRILDNTRRLAEHFVNDIWAIISQFPFYRVRHYGLENLPKPDEGCVYVANHQSFLDIFSLFTLRRPFKFVSKTSIFLIPIVGWSMFLTGHIGLKRTDARSQLKVLSTCIESLKNGASVLFFPEGTRSVSGNMDSFKKGAFSAAVKAKARVVPITLLGTGQLMQSGGESRIQPGTVGIVVHPPMDSVNSDGTPRNADDMMNEARSVIASAMPEGTY</sequence>
<dbReference type="PANTHER" id="PTHR10434:SF64">
    <property type="entry name" value="1-ACYL-SN-GLYCEROL-3-PHOSPHATE ACYLTRANSFERASE-RELATED"/>
    <property type="match status" value="1"/>
</dbReference>
<proteinExistence type="predicted"/>
<comment type="caution">
    <text evidence="9">The sequence shown here is derived from an EMBL/GenBank/DDBJ whole genome shotgun (WGS) entry which is preliminary data.</text>
</comment>
<evidence type="ECO:0000256" key="5">
    <source>
        <dbReference type="ARBA" id="ARBA00023315"/>
    </source>
</evidence>
<keyword evidence="2" id="KW-0444">Lipid biosynthesis</keyword>
<evidence type="ECO:0000256" key="4">
    <source>
        <dbReference type="ARBA" id="ARBA00023098"/>
    </source>
</evidence>
<organism evidence="9 10">
    <name type="scientific">Pycnococcus provasolii</name>
    <dbReference type="NCBI Taxonomy" id="41880"/>
    <lineage>
        <taxon>Eukaryota</taxon>
        <taxon>Viridiplantae</taxon>
        <taxon>Chlorophyta</taxon>
        <taxon>Pseudoscourfieldiophyceae</taxon>
        <taxon>Pseudoscourfieldiales</taxon>
        <taxon>Pycnococcaceae</taxon>
        <taxon>Pycnococcus</taxon>
    </lineage>
</organism>
<feature type="compositionally biased region" description="Basic residues" evidence="6">
    <location>
        <begin position="97"/>
        <end position="107"/>
    </location>
</feature>
<keyword evidence="5" id="KW-0012">Acyltransferase</keyword>
<feature type="transmembrane region" description="Helical" evidence="7">
    <location>
        <begin position="272"/>
        <end position="291"/>
    </location>
</feature>
<comment type="pathway">
    <text evidence="1">Lipid metabolism.</text>
</comment>
<feature type="region of interest" description="Disordered" evidence="6">
    <location>
        <begin position="1"/>
        <end position="21"/>
    </location>
</feature>
<dbReference type="EMBL" id="BNJQ01000003">
    <property type="protein sequence ID" value="GHP02264.1"/>
    <property type="molecule type" value="Genomic_DNA"/>
</dbReference>
<keyword evidence="7" id="KW-1133">Transmembrane helix</keyword>
<evidence type="ECO:0000256" key="2">
    <source>
        <dbReference type="ARBA" id="ARBA00022516"/>
    </source>
</evidence>
<dbReference type="PANTHER" id="PTHR10434">
    <property type="entry name" value="1-ACYL-SN-GLYCEROL-3-PHOSPHATE ACYLTRANSFERASE"/>
    <property type="match status" value="1"/>
</dbReference>
<keyword evidence="4" id="KW-0443">Lipid metabolism</keyword>
<evidence type="ECO:0000259" key="8">
    <source>
        <dbReference type="SMART" id="SM00563"/>
    </source>
</evidence>
<dbReference type="SMART" id="SM00563">
    <property type="entry name" value="PlsC"/>
    <property type="match status" value="1"/>
</dbReference>
<protein>
    <recommendedName>
        <fullName evidence="8">Phospholipid/glycerol acyltransferase domain-containing protein</fullName>
    </recommendedName>
</protein>
<dbReference type="InterPro" id="IPR002123">
    <property type="entry name" value="Plipid/glycerol_acylTrfase"/>
</dbReference>
<name>A0A830H5F3_9CHLO</name>
<feature type="region of interest" description="Disordered" evidence="6">
    <location>
        <begin position="82"/>
        <end position="131"/>
    </location>
</feature>
<evidence type="ECO:0000256" key="3">
    <source>
        <dbReference type="ARBA" id="ARBA00022679"/>
    </source>
</evidence>
<reference evidence="9" key="1">
    <citation type="submission" date="2020-10" db="EMBL/GenBank/DDBJ databases">
        <title>Unveiling of a novel bifunctional photoreceptor, Dualchrome1, isolated from a cosmopolitan green alga.</title>
        <authorList>
            <person name="Suzuki S."/>
            <person name="Kawachi M."/>
        </authorList>
    </citation>
    <scope>NUCLEOTIDE SEQUENCE</scope>
    <source>
        <strain evidence="9">NIES 2893</strain>
    </source>
</reference>
<keyword evidence="7" id="KW-0812">Transmembrane</keyword>
<dbReference type="AlphaFoldDB" id="A0A830H5F3"/>
<dbReference type="SUPFAM" id="SSF69593">
    <property type="entry name" value="Glycerol-3-phosphate (1)-acyltransferase"/>
    <property type="match status" value="1"/>
</dbReference>
<dbReference type="CDD" id="cd07989">
    <property type="entry name" value="LPLAT_AGPAT-like"/>
    <property type="match status" value="1"/>
</dbReference>
<dbReference type="OrthoDB" id="417078at2759"/>
<dbReference type="Pfam" id="PF01553">
    <property type="entry name" value="Acyltransferase"/>
    <property type="match status" value="1"/>
</dbReference>
<evidence type="ECO:0000256" key="6">
    <source>
        <dbReference type="SAM" id="MobiDB-lite"/>
    </source>
</evidence>
<keyword evidence="7" id="KW-0472">Membrane</keyword>
<feature type="transmembrane region" description="Helical" evidence="7">
    <location>
        <begin position="175"/>
        <end position="199"/>
    </location>
</feature>
<dbReference type="Proteomes" id="UP000660262">
    <property type="component" value="Unassembled WGS sequence"/>
</dbReference>
<accession>A0A830H5F3</accession>
<feature type="compositionally biased region" description="Low complexity" evidence="6">
    <location>
        <begin position="82"/>
        <end position="93"/>
    </location>
</feature>
<evidence type="ECO:0000256" key="1">
    <source>
        <dbReference type="ARBA" id="ARBA00005189"/>
    </source>
</evidence>
<gene>
    <name evidence="9" type="ORF">PPROV_000102100</name>
</gene>
<keyword evidence="10" id="KW-1185">Reference proteome</keyword>
<evidence type="ECO:0000313" key="9">
    <source>
        <dbReference type="EMBL" id="GHP02264.1"/>
    </source>
</evidence>
<dbReference type="GO" id="GO:0006654">
    <property type="term" value="P:phosphatidic acid biosynthetic process"/>
    <property type="evidence" value="ECO:0007669"/>
    <property type="project" value="TreeGrafter"/>
</dbReference>
<feature type="domain" description="Phospholipid/glycerol acyltransferase" evidence="8">
    <location>
        <begin position="243"/>
        <end position="356"/>
    </location>
</feature>